<dbReference type="GO" id="GO:0005886">
    <property type="term" value="C:plasma membrane"/>
    <property type="evidence" value="ECO:0007669"/>
    <property type="project" value="TreeGrafter"/>
</dbReference>
<dbReference type="SUPFAM" id="SSF82714">
    <property type="entry name" value="Multidrug efflux transporter AcrB TolC docking domain, DN and DC subdomains"/>
    <property type="match status" value="2"/>
</dbReference>
<keyword evidence="3" id="KW-1185">Reference proteome</keyword>
<sequence length="1036" mass="112142">MKAALFNGRLLALLVALLIVAGMAALHSLPRMEDPRVLARIATVITHLPGASAERVEAQISEPIENALRELADIKLISSTSRPGISFVSLELEDRVTDVAPIWSRARDLLNDLTPQLPTGSSAPQLEDDRGYAFTLLIGLRWSDTTPPDMATLGRYAKELESRMRTLNGTDYVEVYGEQQEEIRVEVDPEQAGARGLTIPAIAGAVQRADARIAAGEITNDETQFQIEITGALDTAERIRAIPIQTDADGHLSRVGDIARVEPALRFPTREQVSIDAEPGVVIGVRMLPHLRVDQWTASARERLDLFNDSLPANIEAHILFDQSGYTQTRLQELVLNVAEGFVIILLVLMVTLGLRAALITAVALPLTTLFTLACMNAYGLPIHQMSVTGLVVALGIMIDNAIVMVDSIQHRRQQGASAQEAVIESVKHFWLPLLGSTLTTILAFMPIVLMPGPAGEFVGGIAISVIFALIGSWLLSHTLIAAMAGRYLRPVPRGTDHWYRTGLHLPALARMFTQSLQLALRHPWRAGILVMILPLTGFWSAGQLTEQFFPPSDRDMFHIELHLPPQSSLQHTAAVTTDISALLTEYPAIQQVTWFIGNSVPPFYYNLVPLNDGKPNYAQAMITTADVTSANRLIPQLQQRLDQALPGAQILVRQLDQGPPFNAPIELRLYGPSLDRLKVLGDEARRILSTVPQVIHTRATLQSGMPKVWLDVNEASARVAGLGLREIAQQLQTALQGVDAGELLDGTESIPVRVRIADERRQSAAALEQLHISTPTAGNIPLSALASISLQPSLGAIPRRNGERVNVIEGFLGFGVLPGSALQTYKQALDEAGFELPAGYRLEIGGEASERDRAVGNLMANVGIIVVLLIAVVVLSFNSFRISGLIFATALQAAGLGLLTVWLFGYPFGFTVIIALLGLMGLAINAAIVILAELKADPNAARGDIHAITQAVQSCTRHISSTTITTIGGFMPLILAGGGFWPPFAVAIAGGTLLTTLLSFYFVPSCFLLMTRHRTFGSTSMQADDLLLMSDNRQA</sequence>
<dbReference type="Pfam" id="PF00873">
    <property type="entry name" value="ACR_tran"/>
    <property type="match status" value="1"/>
</dbReference>
<feature type="transmembrane region" description="Helical" evidence="1">
    <location>
        <begin position="911"/>
        <end position="933"/>
    </location>
</feature>
<dbReference type="Gene3D" id="3.30.2090.10">
    <property type="entry name" value="Multidrug efflux transporter AcrB TolC docking domain, DN and DC subdomains"/>
    <property type="match status" value="2"/>
</dbReference>
<dbReference type="OrthoDB" id="9757940at2"/>
<keyword evidence="1" id="KW-0472">Membrane</keyword>
<evidence type="ECO:0000256" key="1">
    <source>
        <dbReference type="SAM" id="Phobius"/>
    </source>
</evidence>
<proteinExistence type="predicted"/>
<dbReference type="InterPro" id="IPR027463">
    <property type="entry name" value="AcrB_DN_DC_subdom"/>
</dbReference>
<organism evidence="2 3">
    <name type="scientific">Marinobacterium iners DSM 11526</name>
    <dbReference type="NCBI Taxonomy" id="1122198"/>
    <lineage>
        <taxon>Bacteria</taxon>
        <taxon>Pseudomonadati</taxon>
        <taxon>Pseudomonadota</taxon>
        <taxon>Gammaproteobacteria</taxon>
        <taxon>Oceanospirillales</taxon>
        <taxon>Oceanospirillaceae</taxon>
        <taxon>Marinobacterium</taxon>
    </lineage>
</organism>
<keyword evidence="1" id="KW-0812">Transmembrane</keyword>
<reference evidence="3" key="1">
    <citation type="submission" date="2016-10" db="EMBL/GenBank/DDBJ databases">
        <authorList>
            <person name="Varghese N."/>
            <person name="Submissions S."/>
        </authorList>
    </citation>
    <scope>NUCLEOTIDE SEQUENCE [LARGE SCALE GENOMIC DNA]</scope>
    <source>
        <strain evidence="3">DSM 11526</strain>
    </source>
</reference>
<dbReference type="Proteomes" id="UP000242469">
    <property type="component" value="Unassembled WGS sequence"/>
</dbReference>
<dbReference type="InterPro" id="IPR001036">
    <property type="entry name" value="Acrflvin-R"/>
</dbReference>
<dbReference type="GO" id="GO:0042910">
    <property type="term" value="F:xenobiotic transmembrane transporter activity"/>
    <property type="evidence" value="ECO:0007669"/>
    <property type="project" value="TreeGrafter"/>
</dbReference>
<dbReference type="STRING" id="1122198.SAMN02745729_11815"/>
<feature type="transmembrane region" description="Helical" evidence="1">
    <location>
        <begin position="362"/>
        <end position="381"/>
    </location>
</feature>
<feature type="transmembrane region" description="Helical" evidence="1">
    <location>
        <begin position="430"/>
        <end position="450"/>
    </location>
</feature>
<feature type="transmembrane region" description="Helical" evidence="1">
    <location>
        <begin position="387"/>
        <end position="409"/>
    </location>
</feature>
<dbReference type="RefSeq" id="WP_091827690.1">
    <property type="nucleotide sequence ID" value="NZ_FNRJ01000018.1"/>
</dbReference>
<feature type="transmembrane region" description="Helical" evidence="1">
    <location>
        <begin position="859"/>
        <end position="878"/>
    </location>
</feature>
<feature type="transmembrane region" description="Helical" evidence="1">
    <location>
        <begin position="462"/>
        <end position="485"/>
    </location>
</feature>
<dbReference type="Gene3D" id="3.30.70.1320">
    <property type="entry name" value="Multidrug efflux transporter AcrB pore domain like"/>
    <property type="match status" value="1"/>
</dbReference>
<protein>
    <submittedName>
        <fullName evidence="2">Multidrug efflux pump subunit AcrB</fullName>
    </submittedName>
</protein>
<dbReference type="Gene3D" id="1.20.1640.10">
    <property type="entry name" value="Multidrug efflux transporter AcrB transmembrane domain"/>
    <property type="match status" value="2"/>
</dbReference>
<dbReference type="Gene3D" id="3.30.70.1430">
    <property type="entry name" value="Multidrug efflux transporter AcrB pore domain"/>
    <property type="match status" value="2"/>
</dbReference>
<dbReference type="Gene3D" id="3.30.70.1440">
    <property type="entry name" value="Multidrug efflux transporter AcrB pore domain"/>
    <property type="match status" value="1"/>
</dbReference>
<dbReference type="PANTHER" id="PTHR32063:SF18">
    <property type="entry name" value="CATION EFFLUX SYSTEM PROTEIN"/>
    <property type="match status" value="1"/>
</dbReference>
<name>A0A1H4GMB5_9GAMM</name>
<dbReference type="PANTHER" id="PTHR32063">
    <property type="match status" value="1"/>
</dbReference>
<evidence type="ECO:0000313" key="2">
    <source>
        <dbReference type="EMBL" id="SEB10755.1"/>
    </source>
</evidence>
<keyword evidence="1" id="KW-1133">Transmembrane helix</keyword>
<dbReference type="PRINTS" id="PR00702">
    <property type="entry name" value="ACRIFLAVINRP"/>
</dbReference>
<evidence type="ECO:0000313" key="3">
    <source>
        <dbReference type="Proteomes" id="UP000242469"/>
    </source>
</evidence>
<feature type="transmembrane region" description="Helical" evidence="1">
    <location>
        <begin position="334"/>
        <end position="355"/>
    </location>
</feature>
<feature type="transmembrane region" description="Helical" evidence="1">
    <location>
        <begin position="964"/>
        <end position="982"/>
    </location>
</feature>
<dbReference type="AlphaFoldDB" id="A0A1H4GMB5"/>
<accession>A0A1H4GMB5</accession>
<gene>
    <name evidence="2" type="ORF">SAMN02745729_11815</name>
</gene>
<dbReference type="SUPFAM" id="SSF82693">
    <property type="entry name" value="Multidrug efflux transporter AcrB pore domain, PN1, PN2, PC1 and PC2 subdomains"/>
    <property type="match status" value="3"/>
</dbReference>
<feature type="transmembrane region" description="Helical" evidence="1">
    <location>
        <begin position="988"/>
        <end position="1012"/>
    </location>
</feature>
<dbReference type="EMBL" id="FNRJ01000018">
    <property type="protein sequence ID" value="SEB10755.1"/>
    <property type="molecule type" value="Genomic_DNA"/>
</dbReference>
<dbReference type="SUPFAM" id="SSF82866">
    <property type="entry name" value="Multidrug efflux transporter AcrB transmembrane domain"/>
    <property type="match status" value="2"/>
</dbReference>
<feature type="transmembrane region" description="Helical" evidence="1">
    <location>
        <begin position="885"/>
        <end position="905"/>
    </location>
</feature>